<comment type="caution">
    <text evidence="2">The sequence shown here is derived from an EMBL/GenBank/DDBJ whole genome shotgun (WGS) entry which is preliminary data.</text>
</comment>
<dbReference type="EMBL" id="JANPWZ010000163">
    <property type="protein sequence ID" value="KAJ3578844.1"/>
    <property type="molecule type" value="Genomic_DNA"/>
</dbReference>
<gene>
    <name evidence="2" type="ORF">NPX13_g1719</name>
</gene>
<dbReference type="AlphaFoldDB" id="A0A9W8TR25"/>
<feature type="region of interest" description="Disordered" evidence="1">
    <location>
        <begin position="206"/>
        <end position="234"/>
    </location>
</feature>
<evidence type="ECO:0000256" key="1">
    <source>
        <dbReference type="SAM" id="MobiDB-lite"/>
    </source>
</evidence>
<keyword evidence="3" id="KW-1185">Reference proteome</keyword>
<proteinExistence type="predicted"/>
<name>A0A9W8TR25_9PEZI</name>
<sequence>MFKKLQDSSSFIAITTRPDAASNLIESSPLKRTIISQDSSDESALSLDDDVSGPIATRINPIPTNSAIQPTPASLDLGLSHKTFTLHIFPTNADYNHREEVAKNPLHGPWPGNGTTETFVSAALRRVVPSGAMAPALRDWETGNPLAHDSDSFADNALEGAASKLLGKKRHSTGEAFFLERIRRRRTNQKTPAVMSSLVAFAEQCRTKSTVSQSNPSQSAATKPVQTKSDTTTT</sequence>
<dbReference type="VEuPathDB" id="FungiDB:F4678DRAFT_385231"/>
<evidence type="ECO:0000313" key="3">
    <source>
        <dbReference type="Proteomes" id="UP001148614"/>
    </source>
</evidence>
<evidence type="ECO:0000313" key="2">
    <source>
        <dbReference type="EMBL" id="KAJ3578844.1"/>
    </source>
</evidence>
<feature type="compositionally biased region" description="Polar residues" evidence="1">
    <location>
        <begin position="207"/>
        <end position="234"/>
    </location>
</feature>
<accession>A0A9W8TR25</accession>
<protein>
    <submittedName>
        <fullName evidence="2">Uncharacterized protein</fullName>
    </submittedName>
</protein>
<reference evidence="2" key="1">
    <citation type="submission" date="2022-07" db="EMBL/GenBank/DDBJ databases">
        <title>Genome Sequence of Xylaria arbuscula.</title>
        <authorList>
            <person name="Buettner E."/>
        </authorList>
    </citation>
    <scope>NUCLEOTIDE SEQUENCE</scope>
    <source>
        <strain evidence="2">VT107</strain>
    </source>
</reference>
<dbReference type="Proteomes" id="UP001148614">
    <property type="component" value="Unassembled WGS sequence"/>
</dbReference>
<organism evidence="2 3">
    <name type="scientific">Xylaria arbuscula</name>
    <dbReference type="NCBI Taxonomy" id="114810"/>
    <lineage>
        <taxon>Eukaryota</taxon>
        <taxon>Fungi</taxon>
        <taxon>Dikarya</taxon>
        <taxon>Ascomycota</taxon>
        <taxon>Pezizomycotina</taxon>
        <taxon>Sordariomycetes</taxon>
        <taxon>Xylariomycetidae</taxon>
        <taxon>Xylariales</taxon>
        <taxon>Xylariaceae</taxon>
        <taxon>Xylaria</taxon>
    </lineage>
</organism>